<accession>A0A210PVK4</accession>
<evidence type="ECO:0000256" key="9">
    <source>
        <dbReference type="ARBA" id="ARBA00022729"/>
    </source>
</evidence>
<sequence length="264" mass="27871">MSSVAGLLALMTAIMHVSEVQAQCTMIDACSCFMPDGNVVDIKSLGDNNGFAKFFAVPGPDAFYYSLNLCYPFNEGACSGAAGCQTSADFLSTFQIGDASSAMFSTDMSNNVHVLYTSPTDDGRFRTVDVTLQCDPNSLEPNIQVFGEQGFNSLLYTFTITSQCACPGVCATNPNPIDPSGKVVITTEAGISSGTILCIIALVGAVVYVGGGMTYMRVRKNAAGVGMLPHKEFWAAIPGLIKAGAVFTYQKIRGKISGQEYSSI</sequence>
<dbReference type="GO" id="GO:0031966">
    <property type="term" value="C:mitochondrial membrane"/>
    <property type="evidence" value="ECO:0007669"/>
    <property type="project" value="UniProtKB-SubCell"/>
</dbReference>
<evidence type="ECO:0000256" key="14">
    <source>
        <dbReference type="ARBA" id="ARBA00023128"/>
    </source>
</evidence>
<dbReference type="SUPFAM" id="SSF50911">
    <property type="entry name" value="Mannose 6-phosphate receptor domain"/>
    <property type="match status" value="1"/>
</dbReference>
<evidence type="ECO:0000256" key="2">
    <source>
        <dbReference type="ARBA" id="ARBA00004358"/>
    </source>
</evidence>
<feature type="transmembrane region" description="Helical" evidence="18">
    <location>
        <begin position="189"/>
        <end position="210"/>
    </location>
</feature>
<gene>
    <name evidence="21" type="ORF">KP79_PYT19046</name>
</gene>
<comment type="caution">
    <text evidence="21">The sequence shown here is derived from an EMBL/GenBank/DDBJ whole genome shotgun (WGS) entry which is preliminary data.</text>
</comment>
<evidence type="ECO:0000313" key="22">
    <source>
        <dbReference type="Proteomes" id="UP000242188"/>
    </source>
</evidence>
<comment type="similarity">
    <text evidence="5">Belongs to the ATG27 family.</text>
</comment>
<dbReference type="Pfam" id="PF09451">
    <property type="entry name" value="ATG27"/>
    <property type="match status" value="1"/>
</dbReference>
<evidence type="ECO:0000256" key="10">
    <source>
        <dbReference type="ARBA" id="ARBA00022927"/>
    </source>
</evidence>
<evidence type="ECO:0000256" key="5">
    <source>
        <dbReference type="ARBA" id="ARBA00005363"/>
    </source>
</evidence>
<keyword evidence="13" id="KW-0333">Golgi apparatus</keyword>
<proteinExistence type="inferred from homology"/>
<evidence type="ECO:0000256" key="16">
    <source>
        <dbReference type="ARBA" id="ARBA00023157"/>
    </source>
</evidence>
<evidence type="ECO:0000256" key="3">
    <source>
        <dbReference type="ARBA" id="ARBA00004394"/>
    </source>
</evidence>
<feature type="signal peptide" evidence="19">
    <location>
        <begin position="1"/>
        <end position="22"/>
    </location>
</feature>
<dbReference type="Proteomes" id="UP000242188">
    <property type="component" value="Unassembled WGS sequence"/>
</dbReference>
<protein>
    <recommendedName>
        <fullName evidence="6">Autophagy-related protein 27</fullName>
    </recommendedName>
</protein>
<evidence type="ECO:0000256" key="6">
    <source>
        <dbReference type="ARBA" id="ARBA00013776"/>
    </source>
</evidence>
<dbReference type="PANTHER" id="PTHR15071">
    <property type="entry name" value="MANNOSE-6-PHOSPHATE RECEPTOR FAMILY MEMBER"/>
    <property type="match status" value="1"/>
</dbReference>
<evidence type="ECO:0000256" key="8">
    <source>
        <dbReference type="ARBA" id="ARBA00022692"/>
    </source>
</evidence>
<keyword evidence="8 18" id="KW-0812">Transmembrane</keyword>
<keyword evidence="17" id="KW-0968">Cytoplasmic vesicle</keyword>
<keyword evidence="11 18" id="KW-1133">Transmembrane helix</keyword>
<dbReference type="InterPro" id="IPR044865">
    <property type="entry name" value="MRH_dom"/>
</dbReference>
<dbReference type="OrthoDB" id="29460at2759"/>
<dbReference type="Gene3D" id="2.70.130.10">
    <property type="entry name" value="Mannose-6-phosphate receptor binding domain"/>
    <property type="match status" value="1"/>
</dbReference>
<dbReference type="EMBL" id="NEDP02005461">
    <property type="protein sequence ID" value="OWF40504.1"/>
    <property type="molecule type" value="Genomic_DNA"/>
</dbReference>
<evidence type="ECO:0000256" key="4">
    <source>
        <dbReference type="ARBA" id="ARBA00004472"/>
    </source>
</evidence>
<dbReference type="GO" id="GO:0034045">
    <property type="term" value="C:phagophore assembly site membrane"/>
    <property type="evidence" value="ECO:0007669"/>
    <property type="project" value="UniProtKB-SubCell"/>
</dbReference>
<keyword evidence="9 19" id="KW-0732">Signal</keyword>
<evidence type="ECO:0000256" key="11">
    <source>
        <dbReference type="ARBA" id="ARBA00022989"/>
    </source>
</evidence>
<keyword evidence="7" id="KW-0813">Transport</keyword>
<evidence type="ECO:0000256" key="13">
    <source>
        <dbReference type="ARBA" id="ARBA00023034"/>
    </source>
</evidence>
<evidence type="ECO:0000256" key="18">
    <source>
        <dbReference type="SAM" id="Phobius"/>
    </source>
</evidence>
<feature type="domain" description="MRH" evidence="20">
    <location>
        <begin position="28"/>
        <end position="168"/>
    </location>
</feature>
<keyword evidence="15 18" id="KW-0472">Membrane</keyword>
<dbReference type="PANTHER" id="PTHR15071:SF0">
    <property type="entry name" value="MANNOSE 6-PHOSPHATE RECEPTOR-LIKE PROTEIN 1"/>
    <property type="match status" value="1"/>
</dbReference>
<evidence type="ECO:0000256" key="7">
    <source>
        <dbReference type="ARBA" id="ARBA00022448"/>
    </source>
</evidence>
<dbReference type="PROSITE" id="PS51914">
    <property type="entry name" value="MRH"/>
    <property type="match status" value="1"/>
</dbReference>
<keyword evidence="22" id="KW-1185">Reference proteome</keyword>
<evidence type="ECO:0000256" key="12">
    <source>
        <dbReference type="ARBA" id="ARBA00023006"/>
    </source>
</evidence>
<evidence type="ECO:0000256" key="1">
    <source>
        <dbReference type="ARBA" id="ARBA00004304"/>
    </source>
</evidence>
<keyword evidence="14" id="KW-0496">Mitochondrion</keyword>
<comment type="subcellular location">
    <subcellularLocation>
        <location evidence="2">Cytoplasmic vesicle membrane</location>
        <topology evidence="2">Single-pass type I membrane protein</topology>
    </subcellularLocation>
    <subcellularLocation>
        <location evidence="3">Golgi apparatus membrane</location>
    </subcellularLocation>
    <subcellularLocation>
        <location evidence="1">Mitochondrion membrane</location>
        <topology evidence="1">Single-pass membrane protein</topology>
    </subcellularLocation>
    <subcellularLocation>
        <location evidence="4">Preautophagosomal structure membrane</location>
        <topology evidence="4">Single-pass type I membrane protein</topology>
    </subcellularLocation>
</comment>
<reference evidence="21 22" key="1">
    <citation type="journal article" date="2017" name="Nat. Ecol. Evol.">
        <title>Scallop genome provides insights into evolution of bilaterian karyotype and development.</title>
        <authorList>
            <person name="Wang S."/>
            <person name="Zhang J."/>
            <person name="Jiao W."/>
            <person name="Li J."/>
            <person name="Xun X."/>
            <person name="Sun Y."/>
            <person name="Guo X."/>
            <person name="Huan P."/>
            <person name="Dong B."/>
            <person name="Zhang L."/>
            <person name="Hu X."/>
            <person name="Sun X."/>
            <person name="Wang J."/>
            <person name="Zhao C."/>
            <person name="Wang Y."/>
            <person name="Wang D."/>
            <person name="Huang X."/>
            <person name="Wang R."/>
            <person name="Lv J."/>
            <person name="Li Y."/>
            <person name="Zhang Z."/>
            <person name="Liu B."/>
            <person name="Lu W."/>
            <person name="Hui Y."/>
            <person name="Liang J."/>
            <person name="Zhou Z."/>
            <person name="Hou R."/>
            <person name="Li X."/>
            <person name="Liu Y."/>
            <person name="Li H."/>
            <person name="Ning X."/>
            <person name="Lin Y."/>
            <person name="Zhao L."/>
            <person name="Xing Q."/>
            <person name="Dou J."/>
            <person name="Li Y."/>
            <person name="Mao J."/>
            <person name="Guo H."/>
            <person name="Dou H."/>
            <person name="Li T."/>
            <person name="Mu C."/>
            <person name="Jiang W."/>
            <person name="Fu Q."/>
            <person name="Fu X."/>
            <person name="Miao Y."/>
            <person name="Liu J."/>
            <person name="Yu Q."/>
            <person name="Li R."/>
            <person name="Liao H."/>
            <person name="Li X."/>
            <person name="Kong Y."/>
            <person name="Jiang Z."/>
            <person name="Chourrout D."/>
            <person name="Li R."/>
            <person name="Bao Z."/>
        </authorList>
    </citation>
    <scope>NUCLEOTIDE SEQUENCE [LARGE SCALE GENOMIC DNA]</scope>
    <source>
        <strain evidence="21 22">PY_sf001</strain>
    </source>
</reference>
<evidence type="ECO:0000313" key="21">
    <source>
        <dbReference type="EMBL" id="OWF40504.1"/>
    </source>
</evidence>
<dbReference type="GO" id="GO:0006914">
    <property type="term" value="P:autophagy"/>
    <property type="evidence" value="ECO:0007669"/>
    <property type="project" value="UniProtKB-KW"/>
</dbReference>
<organism evidence="21 22">
    <name type="scientific">Mizuhopecten yessoensis</name>
    <name type="common">Japanese scallop</name>
    <name type="synonym">Patinopecten yessoensis</name>
    <dbReference type="NCBI Taxonomy" id="6573"/>
    <lineage>
        <taxon>Eukaryota</taxon>
        <taxon>Metazoa</taxon>
        <taxon>Spiralia</taxon>
        <taxon>Lophotrochozoa</taxon>
        <taxon>Mollusca</taxon>
        <taxon>Bivalvia</taxon>
        <taxon>Autobranchia</taxon>
        <taxon>Pteriomorphia</taxon>
        <taxon>Pectinida</taxon>
        <taxon>Pectinoidea</taxon>
        <taxon>Pectinidae</taxon>
        <taxon>Mizuhopecten</taxon>
    </lineage>
</organism>
<keyword evidence="12" id="KW-0072">Autophagy</keyword>
<dbReference type="InterPro" id="IPR018939">
    <property type="entry name" value="Autophagy-rel_prot_27"/>
</dbReference>
<dbReference type="AlphaFoldDB" id="A0A210PVK4"/>
<evidence type="ECO:0000259" key="20">
    <source>
        <dbReference type="PROSITE" id="PS51914"/>
    </source>
</evidence>
<dbReference type="InterPro" id="IPR009011">
    <property type="entry name" value="Man6P_isomerase_rcpt-bd_dom_sf"/>
</dbReference>
<feature type="chain" id="PRO_5012487850" description="Autophagy-related protein 27" evidence="19">
    <location>
        <begin position="23"/>
        <end position="264"/>
    </location>
</feature>
<evidence type="ECO:0000256" key="17">
    <source>
        <dbReference type="ARBA" id="ARBA00023329"/>
    </source>
</evidence>
<dbReference type="GO" id="GO:0005802">
    <property type="term" value="C:trans-Golgi network"/>
    <property type="evidence" value="ECO:0007669"/>
    <property type="project" value="TreeGrafter"/>
</dbReference>
<dbReference type="GO" id="GO:0015031">
    <property type="term" value="P:protein transport"/>
    <property type="evidence" value="ECO:0007669"/>
    <property type="project" value="UniProtKB-KW"/>
</dbReference>
<evidence type="ECO:0000256" key="15">
    <source>
        <dbReference type="ARBA" id="ARBA00023136"/>
    </source>
</evidence>
<keyword evidence="16" id="KW-1015">Disulfide bond</keyword>
<evidence type="ECO:0000256" key="19">
    <source>
        <dbReference type="SAM" id="SignalP"/>
    </source>
</evidence>
<dbReference type="GO" id="GO:0000139">
    <property type="term" value="C:Golgi membrane"/>
    <property type="evidence" value="ECO:0007669"/>
    <property type="project" value="UniProtKB-SubCell"/>
</dbReference>
<dbReference type="GO" id="GO:0010008">
    <property type="term" value="C:endosome membrane"/>
    <property type="evidence" value="ECO:0007669"/>
    <property type="project" value="UniProtKB-SubCell"/>
</dbReference>
<keyword evidence="10" id="KW-0653">Protein transport</keyword>
<name>A0A210PVK4_MIZYE</name>